<dbReference type="Proteomes" id="UP001146120">
    <property type="component" value="Unassembled WGS sequence"/>
</dbReference>
<evidence type="ECO:0000256" key="1">
    <source>
        <dbReference type="SAM" id="MobiDB-lite"/>
    </source>
</evidence>
<sequence>MTSQVQLRAEVHRLSQATKESAKVPNNLSTFTGKRGESSTTPADDYTWGNFRKRVLQHVEASNYQSMLREKLLRLKQTGDIETYNGEYYSLIFCVESMNPIDQVMHYASGLKPRTRSYVKLQNPSTLSEAMNLAVKYEVTPYLEETNVQIECTRRKTNPAGSGAASKRILPSTATTDWTCTQEHFRTN</sequence>
<evidence type="ECO:0000313" key="4">
    <source>
        <dbReference type="Proteomes" id="UP001146120"/>
    </source>
</evidence>
<comment type="caution">
    <text evidence="3">The sequence shown here is derived from an EMBL/GenBank/DDBJ whole genome shotgun (WGS) entry which is preliminary data.</text>
</comment>
<feature type="region of interest" description="Disordered" evidence="1">
    <location>
        <begin position="16"/>
        <end position="43"/>
    </location>
</feature>
<dbReference type="EMBL" id="DAKRPA010000007">
    <property type="protein sequence ID" value="DBA04501.1"/>
    <property type="molecule type" value="Genomic_DNA"/>
</dbReference>
<reference evidence="3" key="1">
    <citation type="submission" date="2022-11" db="EMBL/GenBank/DDBJ databases">
        <authorList>
            <person name="Morgan W.R."/>
            <person name="Tartar A."/>
        </authorList>
    </citation>
    <scope>NUCLEOTIDE SEQUENCE</scope>
    <source>
        <strain evidence="3">ARSEF 373</strain>
    </source>
</reference>
<feature type="compositionally biased region" description="Polar residues" evidence="1">
    <location>
        <begin position="16"/>
        <end position="42"/>
    </location>
</feature>
<organism evidence="3 4">
    <name type="scientific">Lagenidium giganteum</name>
    <dbReference type="NCBI Taxonomy" id="4803"/>
    <lineage>
        <taxon>Eukaryota</taxon>
        <taxon>Sar</taxon>
        <taxon>Stramenopiles</taxon>
        <taxon>Oomycota</taxon>
        <taxon>Peronosporomycetes</taxon>
        <taxon>Pythiales</taxon>
        <taxon>Pythiaceae</taxon>
    </lineage>
</organism>
<dbReference type="InterPro" id="IPR045358">
    <property type="entry name" value="Ty3_capsid"/>
</dbReference>
<keyword evidence="4" id="KW-1185">Reference proteome</keyword>
<feature type="domain" description="Ty3 transposon capsid-like protein" evidence="2">
    <location>
        <begin position="42"/>
        <end position="150"/>
    </location>
</feature>
<evidence type="ECO:0000259" key="2">
    <source>
        <dbReference type="Pfam" id="PF19259"/>
    </source>
</evidence>
<reference evidence="3" key="2">
    <citation type="journal article" date="2023" name="Microbiol Resour">
        <title>Decontamination and Annotation of the Draft Genome Sequence of the Oomycete Lagenidium giganteum ARSEF 373.</title>
        <authorList>
            <person name="Morgan W.R."/>
            <person name="Tartar A."/>
        </authorList>
    </citation>
    <scope>NUCLEOTIDE SEQUENCE</scope>
    <source>
        <strain evidence="3">ARSEF 373</strain>
    </source>
</reference>
<name>A0AAV2ZE37_9STRA</name>
<dbReference type="AlphaFoldDB" id="A0AAV2ZE37"/>
<gene>
    <name evidence="3" type="ORF">N0F65_011049</name>
</gene>
<protein>
    <recommendedName>
        <fullName evidence="2">Ty3 transposon capsid-like protein domain-containing protein</fullName>
    </recommendedName>
</protein>
<accession>A0AAV2ZE37</accession>
<dbReference type="Pfam" id="PF19259">
    <property type="entry name" value="Ty3_capsid"/>
    <property type="match status" value="1"/>
</dbReference>
<proteinExistence type="predicted"/>
<evidence type="ECO:0000313" key="3">
    <source>
        <dbReference type="EMBL" id="DBA04501.1"/>
    </source>
</evidence>